<dbReference type="SUPFAM" id="SSF53850">
    <property type="entry name" value="Periplasmic binding protein-like II"/>
    <property type="match status" value="1"/>
</dbReference>
<dbReference type="STRING" id="1612624.ADU59_19770"/>
<evidence type="ECO:0000313" key="10">
    <source>
        <dbReference type="Proteomes" id="UP000093111"/>
    </source>
</evidence>
<name>A0A1C7NY55_9HYPH</name>
<dbReference type="Gene3D" id="3.40.190.290">
    <property type="match status" value="1"/>
</dbReference>
<proteinExistence type="inferred from homology"/>
<dbReference type="EMBL" id="LGLV01000012">
    <property type="protein sequence ID" value="OBZ93929.1"/>
    <property type="molecule type" value="Genomic_DNA"/>
</dbReference>
<comment type="similarity">
    <text evidence="1">Belongs to the LysR transcriptional regulatory family.</text>
</comment>
<dbReference type="Pfam" id="PF03466">
    <property type="entry name" value="LysR_substrate"/>
    <property type="match status" value="1"/>
</dbReference>
<dbReference type="Pfam" id="PF00126">
    <property type="entry name" value="HTH_1"/>
    <property type="match status" value="1"/>
</dbReference>
<reference evidence="9 10" key="1">
    <citation type="journal article" date="2016" name="Syst. Appl. Microbiol.">
        <title>Pararhizobium polonicum sp. nov. isolated from tumors on stone fruit rootstocks.</title>
        <authorList>
            <person name="Pulawska J."/>
            <person name="Kuzmanovic N."/>
            <person name="Willems A."/>
            <person name="Pothier J.F."/>
        </authorList>
    </citation>
    <scope>NUCLEOTIDE SEQUENCE [LARGE SCALE GENOMIC DNA]</scope>
    <source>
        <strain evidence="9 10">F5.1</strain>
    </source>
</reference>
<evidence type="ECO:0000256" key="5">
    <source>
        <dbReference type="ARBA" id="ARBA00054626"/>
    </source>
</evidence>
<dbReference type="GO" id="GO:0006351">
    <property type="term" value="P:DNA-templated transcription"/>
    <property type="evidence" value="ECO:0007669"/>
    <property type="project" value="TreeGrafter"/>
</dbReference>
<keyword evidence="3" id="KW-0238">DNA-binding</keyword>
<gene>
    <name evidence="9" type="ORF">ADU59_19770</name>
</gene>
<dbReference type="InterPro" id="IPR000847">
    <property type="entry name" value="LysR_HTH_N"/>
</dbReference>
<dbReference type="InterPro" id="IPR036388">
    <property type="entry name" value="WH-like_DNA-bd_sf"/>
</dbReference>
<dbReference type="Gene3D" id="1.10.10.10">
    <property type="entry name" value="Winged helix-like DNA-binding domain superfamily/Winged helix DNA-binding domain"/>
    <property type="match status" value="1"/>
</dbReference>
<accession>A0A1C7NY55</accession>
<keyword evidence="2" id="KW-0805">Transcription regulation</keyword>
<evidence type="ECO:0000256" key="3">
    <source>
        <dbReference type="ARBA" id="ARBA00023125"/>
    </source>
</evidence>
<dbReference type="PROSITE" id="PS50931">
    <property type="entry name" value="HTH_LYSR"/>
    <property type="match status" value="1"/>
</dbReference>
<keyword evidence="4" id="KW-0804">Transcription</keyword>
<dbReference type="OrthoDB" id="9786526at2"/>
<dbReference type="Proteomes" id="UP000093111">
    <property type="component" value="Unassembled WGS sequence"/>
</dbReference>
<evidence type="ECO:0000256" key="7">
    <source>
        <dbReference type="ARBA" id="ARBA00083243"/>
    </source>
</evidence>
<dbReference type="PANTHER" id="PTHR30537">
    <property type="entry name" value="HTH-TYPE TRANSCRIPTIONAL REGULATOR"/>
    <property type="match status" value="1"/>
</dbReference>
<dbReference type="GO" id="GO:0003700">
    <property type="term" value="F:DNA-binding transcription factor activity"/>
    <property type="evidence" value="ECO:0007669"/>
    <property type="project" value="InterPro"/>
</dbReference>
<dbReference type="InterPro" id="IPR036390">
    <property type="entry name" value="WH_DNA-bd_sf"/>
</dbReference>
<organism evidence="9 10">
    <name type="scientific">Pararhizobium polonicum</name>
    <dbReference type="NCBI Taxonomy" id="1612624"/>
    <lineage>
        <taxon>Bacteria</taxon>
        <taxon>Pseudomonadati</taxon>
        <taxon>Pseudomonadota</taxon>
        <taxon>Alphaproteobacteria</taxon>
        <taxon>Hyphomicrobiales</taxon>
        <taxon>Rhizobiaceae</taxon>
        <taxon>Rhizobium/Agrobacterium group</taxon>
        <taxon>Pararhizobium</taxon>
    </lineage>
</organism>
<dbReference type="GO" id="GO:0043565">
    <property type="term" value="F:sequence-specific DNA binding"/>
    <property type="evidence" value="ECO:0007669"/>
    <property type="project" value="TreeGrafter"/>
</dbReference>
<dbReference type="FunFam" id="1.10.10.10:FF:000001">
    <property type="entry name" value="LysR family transcriptional regulator"/>
    <property type="match status" value="1"/>
</dbReference>
<comment type="function">
    <text evidence="5">Transcriptional regulator of the ttuABCDE tartrate utilization operon.</text>
</comment>
<dbReference type="RefSeq" id="WP_068955863.1">
    <property type="nucleotide sequence ID" value="NZ_LGLV01000012.1"/>
</dbReference>
<evidence type="ECO:0000313" key="9">
    <source>
        <dbReference type="EMBL" id="OBZ93929.1"/>
    </source>
</evidence>
<evidence type="ECO:0000256" key="1">
    <source>
        <dbReference type="ARBA" id="ARBA00009437"/>
    </source>
</evidence>
<evidence type="ECO:0000256" key="2">
    <source>
        <dbReference type="ARBA" id="ARBA00023015"/>
    </source>
</evidence>
<dbReference type="InterPro" id="IPR058163">
    <property type="entry name" value="LysR-type_TF_proteobact-type"/>
</dbReference>
<dbReference type="AlphaFoldDB" id="A0A1C7NY55"/>
<sequence length="301" mass="32480">MARLDVNRSGEMEVFVRVVDLGGFSAAARDFAMTPSAVSKLVTRLESRLNARLVNRSTRKLQLTPEGCRYYEHGVRVLANLDEAESAAAFADSPCGRIRVSCNVPFGRHILLPALPEFMARFADVSLDLSLTDHVVDLLEDRTDVAVRAGPLKDSALMARKLGTVKMHIAAAPGYLERKGVPHHPGDLASHNLLGPNYVRAGGGWPFAKDGVGQTIKPTGSIQASDGEALRELALAGAGLARLADFQVRNDFARGSLVPVLEPFTASDSEEVHAIFLGQGGPMPARVRVFLDFLAERCRLS</sequence>
<dbReference type="SUPFAM" id="SSF46785">
    <property type="entry name" value="Winged helix' DNA-binding domain"/>
    <property type="match status" value="1"/>
</dbReference>
<evidence type="ECO:0000256" key="6">
    <source>
        <dbReference type="ARBA" id="ARBA00067332"/>
    </source>
</evidence>
<protein>
    <recommendedName>
        <fullName evidence="6">HTH-type transcriptional regulator TtuA</fullName>
    </recommendedName>
    <alternativeName>
        <fullName evidence="7">Tartrate utilization transcriptional regulator</fullName>
    </alternativeName>
</protein>
<evidence type="ECO:0000256" key="4">
    <source>
        <dbReference type="ARBA" id="ARBA00023163"/>
    </source>
</evidence>
<evidence type="ECO:0000259" key="8">
    <source>
        <dbReference type="PROSITE" id="PS50931"/>
    </source>
</evidence>
<feature type="domain" description="HTH lysR-type" evidence="8">
    <location>
        <begin position="12"/>
        <end position="64"/>
    </location>
</feature>
<comment type="caution">
    <text evidence="9">The sequence shown here is derived from an EMBL/GenBank/DDBJ whole genome shotgun (WGS) entry which is preliminary data.</text>
</comment>
<keyword evidence="10" id="KW-1185">Reference proteome</keyword>
<dbReference type="PATRIC" id="fig|1612624.7.peg.5926"/>
<dbReference type="PANTHER" id="PTHR30537:SF71">
    <property type="entry name" value="TRANSCRIPTIONAL REGULATORY PROTEIN"/>
    <property type="match status" value="1"/>
</dbReference>
<dbReference type="InterPro" id="IPR005119">
    <property type="entry name" value="LysR_subst-bd"/>
</dbReference>